<evidence type="ECO:0000259" key="2">
    <source>
        <dbReference type="PROSITE" id="PS50042"/>
    </source>
</evidence>
<dbReference type="Proteomes" id="UP000199055">
    <property type="component" value="Unassembled WGS sequence"/>
</dbReference>
<feature type="domain" description="Cyclic nucleotide-binding" evidence="2">
    <location>
        <begin position="59"/>
        <end position="102"/>
    </location>
</feature>
<dbReference type="Gene3D" id="2.60.120.10">
    <property type="entry name" value="Jelly Rolls"/>
    <property type="match status" value="1"/>
</dbReference>
<dbReference type="AlphaFoldDB" id="A0A1H8Z8H9"/>
<feature type="compositionally biased region" description="Basic and acidic residues" evidence="1">
    <location>
        <begin position="131"/>
        <end position="140"/>
    </location>
</feature>
<dbReference type="PANTHER" id="PTHR36114:SF1">
    <property type="entry name" value="16.7 KDA PROTEIN IN WHIE LOCUS"/>
    <property type="match status" value="1"/>
</dbReference>
<dbReference type="GO" id="GO:0016853">
    <property type="term" value="F:isomerase activity"/>
    <property type="evidence" value="ECO:0007669"/>
    <property type="project" value="UniProtKB-KW"/>
</dbReference>
<dbReference type="InterPro" id="IPR013096">
    <property type="entry name" value="Cupin_2"/>
</dbReference>
<dbReference type="InterPro" id="IPR000595">
    <property type="entry name" value="cNMP-bd_dom"/>
</dbReference>
<evidence type="ECO:0000313" key="3">
    <source>
        <dbReference type="EMBL" id="SEP60577.1"/>
    </source>
</evidence>
<proteinExistence type="predicted"/>
<keyword evidence="4" id="KW-1185">Reference proteome</keyword>
<keyword evidence="3" id="KW-0413">Isomerase</keyword>
<accession>A0A1H8Z8H9</accession>
<dbReference type="STRING" id="403935.SAMN05216481_101370"/>
<gene>
    <name evidence="3" type="ORF">SAMN05216481_101370</name>
</gene>
<feature type="region of interest" description="Disordered" evidence="1">
    <location>
        <begin position="107"/>
        <end position="151"/>
    </location>
</feature>
<sequence>MNGARKPQRIVPMTKTPVPQAAQRPVNLAEALASFTDVYSPRIVARVNDYDVRIAHTGGEHVWHVHEDTDEFFLVLDGRFDIALRDADGGERTVELRKGDVFVVPRGTEHKPSSDGGSILMFEPTGTASTGDRHEGEIPGHVDSTTGHALD</sequence>
<dbReference type="Pfam" id="PF07883">
    <property type="entry name" value="Cupin_2"/>
    <property type="match status" value="1"/>
</dbReference>
<evidence type="ECO:0000313" key="4">
    <source>
        <dbReference type="Proteomes" id="UP000199055"/>
    </source>
</evidence>
<organism evidence="3 4">
    <name type="scientific">Streptomyces radiopugnans</name>
    <dbReference type="NCBI Taxonomy" id="403935"/>
    <lineage>
        <taxon>Bacteria</taxon>
        <taxon>Bacillati</taxon>
        <taxon>Actinomycetota</taxon>
        <taxon>Actinomycetes</taxon>
        <taxon>Kitasatosporales</taxon>
        <taxon>Streptomycetaceae</taxon>
        <taxon>Streptomyces</taxon>
    </lineage>
</organism>
<name>A0A1H8Z8H9_9ACTN</name>
<dbReference type="InterPro" id="IPR052044">
    <property type="entry name" value="PKS_Associated_Protein"/>
</dbReference>
<dbReference type="CDD" id="cd02226">
    <property type="entry name" value="cupin_YdbB-like"/>
    <property type="match status" value="1"/>
</dbReference>
<protein>
    <submittedName>
        <fullName evidence="3">Mannose-6-phosphate isomerase, cupin superfamily</fullName>
    </submittedName>
</protein>
<dbReference type="InterPro" id="IPR014710">
    <property type="entry name" value="RmlC-like_jellyroll"/>
</dbReference>
<dbReference type="EMBL" id="FOET01000001">
    <property type="protein sequence ID" value="SEP60577.1"/>
    <property type="molecule type" value="Genomic_DNA"/>
</dbReference>
<dbReference type="PROSITE" id="PS50042">
    <property type="entry name" value="CNMP_BINDING_3"/>
    <property type="match status" value="1"/>
</dbReference>
<dbReference type="SUPFAM" id="SSF51182">
    <property type="entry name" value="RmlC-like cupins"/>
    <property type="match status" value="1"/>
</dbReference>
<dbReference type="InterPro" id="IPR011051">
    <property type="entry name" value="RmlC_Cupin_sf"/>
</dbReference>
<evidence type="ECO:0000256" key="1">
    <source>
        <dbReference type="SAM" id="MobiDB-lite"/>
    </source>
</evidence>
<dbReference type="PANTHER" id="PTHR36114">
    <property type="entry name" value="16.7 KDA PROTEIN IN WHIE LOCUS"/>
    <property type="match status" value="1"/>
</dbReference>
<reference evidence="3 4" key="1">
    <citation type="submission" date="2016-10" db="EMBL/GenBank/DDBJ databases">
        <authorList>
            <person name="de Groot N.N."/>
        </authorList>
    </citation>
    <scope>NUCLEOTIDE SEQUENCE [LARGE SCALE GENOMIC DNA]</scope>
    <source>
        <strain evidence="3 4">CGMCC 4.3519</strain>
    </source>
</reference>